<organism evidence="1 2">
    <name type="scientific">Candidatus Neptunichlamydia vexilliferae</name>
    <dbReference type="NCBI Taxonomy" id="1651774"/>
    <lineage>
        <taxon>Bacteria</taxon>
        <taxon>Pseudomonadati</taxon>
        <taxon>Chlamydiota</taxon>
        <taxon>Chlamydiia</taxon>
        <taxon>Parachlamydiales</taxon>
        <taxon>Simkaniaceae</taxon>
        <taxon>Candidatus Neptunichlamydia</taxon>
    </lineage>
</organism>
<dbReference type="Proteomes" id="UP001194714">
    <property type="component" value="Unassembled WGS sequence"/>
</dbReference>
<keyword evidence="2" id="KW-1185">Reference proteome</keyword>
<protein>
    <submittedName>
        <fullName evidence="1">Uncharacterized protein</fullName>
    </submittedName>
</protein>
<name>A0ABS0B0Q5_9BACT</name>
<dbReference type="EMBL" id="JAAEJV010000057">
    <property type="protein sequence ID" value="MBF5059969.1"/>
    <property type="molecule type" value="Genomic_DNA"/>
</dbReference>
<reference evidence="1 2" key="1">
    <citation type="submission" date="2020-01" db="EMBL/GenBank/DDBJ databases">
        <title>Draft genome sequence of Cand. Neptunochlamydia vexilliferae K9.</title>
        <authorList>
            <person name="Schulz F."/>
            <person name="Koestlbacher S."/>
            <person name="Wascher F."/>
            <person name="Pizzetti I."/>
            <person name="Horn M."/>
        </authorList>
    </citation>
    <scope>NUCLEOTIDE SEQUENCE [LARGE SCALE GENOMIC DNA]</scope>
    <source>
        <strain evidence="1 2">K9</strain>
    </source>
</reference>
<evidence type="ECO:0000313" key="1">
    <source>
        <dbReference type="EMBL" id="MBF5059969.1"/>
    </source>
</evidence>
<proteinExistence type="predicted"/>
<evidence type="ECO:0000313" key="2">
    <source>
        <dbReference type="Proteomes" id="UP001194714"/>
    </source>
</evidence>
<sequence length="90" mass="11141">MKRLRKNTIYNIFPTEKRNKNGGFSMVSKVFMPENFSVYNKTWENVNKYHYVLSDKCKEFMFKIDIDRKFKILHKIFLKREISYMMRKLD</sequence>
<gene>
    <name evidence="1" type="ORF">NEPTK9_001493</name>
</gene>
<accession>A0ABS0B0Q5</accession>
<comment type="caution">
    <text evidence="1">The sequence shown here is derived from an EMBL/GenBank/DDBJ whole genome shotgun (WGS) entry which is preliminary data.</text>
</comment>